<dbReference type="RefSeq" id="WP_090555584.1">
    <property type="nucleotide sequence ID" value="NZ_FNRA01000002.1"/>
</dbReference>
<evidence type="ECO:0000313" key="2">
    <source>
        <dbReference type="EMBL" id="SEA25852.1"/>
    </source>
</evidence>
<dbReference type="STRING" id="425514.SAMN05443550_102450"/>
<reference evidence="2 3" key="1">
    <citation type="submission" date="2016-10" db="EMBL/GenBank/DDBJ databases">
        <authorList>
            <person name="de Groot N.N."/>
        </authorList>
    </citation>
    <scope>NUCLEOTIDE SEQUENCE [LARGE SCALE GENOMIC DNA]</scope>
    <source>
        <strain evidence="2 3">DSM 19033</strain>
    </source>
</reference>
<evidence type="ECO:0000313" key="3">
    <source>
        <dbReference type="Proteomes" id="UP000198850"/>
    </source>
</evidence>
<protein>
    <recommendedName>
        <fullName evidence="1">DUF5672 domain-containing protein</fullName>
    </recommendedName>
</protein>
<dbReference type="EMBL" id="FNRA01000002">
    <property type="protein sequence ID" value="SEA25852.1"/>
    <property type="molecule type" value="Genomic_DNA"/>
</dbReference>
<gene>
    <name evidence="2" type="ORF">SAMN05443550_102450</name>
</gene>
<dbReference type="InterPro" id="IPR043729">
    <property type="entry name" value="DUF5672"/>
</dbReference>
<dbReference type="Pfam" id="PF18922">
    <property type="entry name" value="DUF5672"/>
    <property type="match status" value="1"/>
</dbReference>
<keyword evidence="3" id="KW-1185">Reference proteome</keyword>
<name>A0A1H3ZRE0_9SPHI</name>
<dbReference type="Proteomes" id="UP000198850">
    <property type="component" value="Unassembled WGS sequence"/>
</dbReference>
<proteinExistence type="predicted"/>
<sequence>MNNLAAIVIPLYKSQPSLLEEISIRQCFKILSSYQIIALKPRKLNLDNYDFTFDEVVSFDDEYFENPAGYNKLMLSSIFYEKFLQYKFILIYQPDAFVFKDDLPYWCNQGYDYIGAPWVRYTHYGDIFKKIKNLTRRFLHTKLNIKQRHTVLPTAIQIENRVGNGGLSLRNTAVLHKVCIRNKKKIDYYNSRPEHQFGEDVFFGLEANRKRKQLNIPDYKKAIYFSMNDNLGHSFNLTKGELPFGCHAWNLYTDFWAPIFASASEVNISNLKKSF</sequence>
<organism evidence="2 3">
    <name type="scientific">Pedobacter hartonius</name>
    <dbReference type="NCBI Taxonomy" id="425514"/>
    <lineage>
        <taxon>Bacteria</taxon>
        <taxon>Pseudomonadati</taxon>
        <taxon>Bacteroidota</taxon>
        <taxon>Sphingobacteriia</taxon>
        <taxon>Sphingobacteriales</taxon>
        <taxon>Sphingobacteriaceae</taxon>
        <taxon>Pedobacter</taxon>
    </lineage>
</organism>
<accession>A0A1H3ZRE0</accession>
<dbReference type="OrthoDB" id="7391526at2"/>
<feature type="domain" description="DUF5672" evidence="1">
    <location>
        <begin position="55"/>
        <end position="247"/>
    </location>
</feature>
<dbReference type="AlphaFoldDB" id="A0A1H3ZRE0"/>
<evidence type="ECO:0000259" key="1">
    <source>
        <dbReference type="Pfam" id="PF18922"/>
    </source>
</evidence>